<dbReference type="EMBL" id="CP066744">
    <property type="protein sequence ID" value="QQK08011.1"/>
    <property type="molecule type" value="Genomic_DNA"/>
</dbReference>
<keyword evidence="2" id="KW-1185">Reference proteome</keyword>
<accession>A0AC61MV17</accession>
<protein>
    <submittedName>
        <fullName evidence="1">Single-stranded DNA-binding protein</fullName>
    </submittedName>
</protein>
<evidence type="ECO:0000313" key="1">
    <source>
        <dbReference type="EMBL" id="QQK08011.1"/>
    </source>
</evidence>
<dbReference type="Proteomes" id="UP000595814">
    <property type="component" value="Chromosome"/>
</dbReference>
<proteinExistence type="predicted"/>
<reference evidence="1 2" key="1">
    <citation type="journal article" date="2022" name="Int. J. Syst. Evol. Microbiol.">
        <title>Miniphocaeibacter halophilus sp. nov., an ammonium-tolerant acetate-producing bacterium isolated from a biogas system.</title>
        <authorList>
            <person name="Schnurer A."/>
            <person name="Singh A."/>
            <person name="Bi S."/>
            <person name="Qiao W."/>
            <person name="Westerholm M."/>
        </authorList>
    </citation>
    <scope>NUCLEOTIDE SEQUENCE [LARGE SCALE GENOMIC DNA]</scope>
    <source>
        <strain evidence="1 2">AMB_01</strain>
    </source>
</reference>
<name>A0AC61MV17_9FIRM</name>
<organism evidence="1 2">
    <name type="scientific">Miniphocaeibacter halophilus</name>
    <dbReference type="NCBI Taxonomy" id="2931922"/>
    <lineage>
        <taxon>Bacteria</taxon>
        <taxon>Bacillati</taxon>
        <taxon>Bacillota</taxon>
        <taxon>Tissierellia</taxon>
        <taxon>Tissierellales</taxon>
        <taxon>Peptoniphilaceae</taxon>
        <taxon>Miniphocaeibacter</taxon>
    </lineage>
</organism>
<sequence>MNNVILIGRLTRDPELRYTAGTGVAMCRFTLAVDRGLSRDKKMEMEQKGQPTADFIGCIAWGKTAELVANYLSKGRQVAIQGRIQTSSYDGQDGNRVYRTDVVAERVEFIGSNPSSGQGMNTGFNQVNNYNQNAGFNQDVSDDNFGLGDDAFPLNDEDIPF</sequence>
<gene>
    <name evidence="1" type="ORF">JFY71_00285</name>
</gene>
<evidence type="ECO:0000313" key="2">
    <source>
        <dbReference type="Proteomes" id="UP000595814"/>
    </source>
</evidence>
<keyword evidence="1" id="KW-0238">DNA-binding</keyword>